<sequence length="126" mass="14236">MKKIMRVGTIDTGNGRRASVYIVAENRNDYLSITGVIGPLPSGNALAGCGQIDMDFSHRSEADDDKRYANHLIKPADFNFAPDWYGELWLDLLDVWKEWHLKKAPPQSVLDFINSLPDTDKEPAWC</sequence>
<proteinExistence type="predicted"/>
<comment type="caution">
    <text evidence="1">The sequence shown here is derived from an EMBL/GenBank/DDBJ whole genome shotgun (WGS) entry which is preliminary data.</text>
</comment>
<reference evidence="1" key="1">
    <citation type="journal article" date="2015" name="Nature">
        <title>Complex archaea that bridge the gap between prokaryotes and eukaryotes.</title>
        <authorList>
            <person name="Spang A."/>
            <person name="Saw J.H."/>
            <person name="Jorgensen S.L."/>
            <person name="Zaremba-Niedzwiedzka K."/>
            <person name="Martijn J."/>
            <person name="Lind A.E."/>
            <person name="van Eijk R."/>
            <person name="Schleper C."/>
            <person name="Guy L."/>
            <person name="Ettema T.J."/>
        </authorList>
    </citation>
    <scope>NUCLEOTIDE SEQUENCE</scope>
</reference>
<dbReference type="EMBL" id="LAZR01004521">
    <property type="protein sequence ID" value="KKN07847.1"/>
    <property type="molecule type" value="Genomic_DNA"/>
</dbReference>
<dbReference type="AlphaFoldDB" id="A0A0F9N7K6"/>
<organism evidence="1">
    <name type="scientific">marine sediment metagenome</name>
    <dbReference type="NCBI Taxonomy" id="412755"/>
    <lineage>
        <taxon>unclassified sequences</taxon>
        <taxon>metagenomes</taxon>
        <taxon>ecological metagenomes</taxon>
    </lineage>
</organism>
<evidence type="ECO:0000313" key="1">
    <source>
        <dbReference type="EMBL" id="KKN07847.1"/>
    </source>
</evidence>
<protein>
    <submittedName>
        <fullName evidence="1">Uncharacterized protein</fullName>
    </submittedName>
</protein>
<gene>
    <name evidence="1" type="ORF">LCGC14_1063000</name>
</gene>
<name>A0A0F9N7K6_9ZZZZ</name>
<accession>A0A0F9N7K6</accession>